<comment type="pathway">
    <text evidence="2">Purine metabolism; urate degradation; (S)-allantoin from urate: step 3/3.</text>
</comment>
<keyword evidence="9" id="KW-1185">Reference proteome</keyword>
<evidence type="ECO:0000256" key="6">
    <source>
        <dbReference type="ARBA" id="ARBA00023239"/>
    </source>
</evidence>
<comment type="caution">
    <text evidence="8">The sequence shown here is derived from an EMBL/GenBank/DDBJ whole genome shotgun (WGS) entry which is preliminary data.</text>
</comment>
<reference evidence="8 9" key="1">
    <citation type="submission" date="2023-07" db="EMBL/GenBank/DDBJ databases">
        <title>Genomic Encyclopedia of Type Strains, Phase IV (KMG-IV): sequencing the most valuable type-strain genomes for metagenomic binning, comparative biology and taxonomic classification.</title>
        <authorList>
            <person name="Goeker M."/>
        </authorList>
    </citation>
    <scope>NUCLEOTIDE SEQUENCE [LARGE SCALE GENOMIC DNA]</scope>
    <source>
        <strain evidence="8 9">DSM 19619</strain>
    </source>
</reference>
<dbReference type="SUPFAM" id="SSF158694">
    <property type="entry name" value="UraD-Like"/>
    <property type="match status" value="1"/>
</dbReference>
<dbReference type="InterPro" id="IPR018020">
    <property type="entry name" value="OHCU_decarboxylase"/>
</dbReference>
<dbReference type="Pfam" id="PF09349">
    <property type="entry name" value="OHCU_decarbox"/>
    <property type="match status" value="1"/>
</dbReference>
<evidence type="ECO:0000256" key="2">
    <source>
        <dbReference type="ARBA" id="ARBA00004754"/>
    </source>
</evidence>
<dbReference type="GO" id="GO:0051997">
    <property type="term" value="F:2-oxo-4-hydroxy-4-carboxy-5-ureidoimidazoline decarboxylase activity"/>
    <property type="evidence" value="ECO:0007669"/>
    <property type="project" value="UniProtKB-EC"/>
</dbReference>
<evidence type="ECO:0000256" key="3">
    <source>
        <dbReference type="ARBA" id="ARBA00012257"/>
    </source>
</evidence>
<evidence type="ECO:0000313" key="8">
    <source>
        <dbReference type="EMBL" id="MDQ0469273.1"/>
    </source>
</evidence>
<evidence type="ECO:0000313" key="9">
    <source>
        <dbReference type="Proteomes" id="UP001242480"/>
    </source>
</evidence>
<keyword evidence="4" id="KW-0659">Purine metabolism</keyword>
<evidence type="ECO:0000256" key="5">
    <source>
        <dbReference type="ARBA" id="ARBA00022793"/>
    </source>
</evidence>
<dbReference type="InterPro" id="IPR036778">
    <property type="entry name" value="OHCU_decarboxylase_sf"/>
</dbReference>
<name>A0ABU0J739_9HYPH</name>
<dbReference type="NCBIfam" id="TIGR03164">
    <property type="entry name" value="UHCUDC"/>
    <property type="match status" value="1"/>
</dbReference>
<comment type="catalytic activity">
    <reaction evidence="1">
        <text>5-hydroxy-2-oxo-4-ureido-2,5-dihydro-1H-imidazole-5-carboxylate + H(+) = (S)-allantoin + CO2</text>
        <dbReference type="Rhea" id="RHEA:26301"/>
        <dbReference type="ChEBI" id="CHEBI:15378"/>
        <dbReference type="ChEBI" id="CHEBI:15678"/>
        <dbReference type="ChEBI" id="CHEBI:16526"/>
        <dbReference type="ChEBI" id="CHEBI:58639"/>
        <dbReference type="EC" id="4.1.1.97"/>
    </reaction>
</comment>
<gene>
    <name evidence="8" type="ORF">QO011_002284</name>
</gene>
<keyword evidence="5" id="KW-0210">Decarboxylase</keyword>
<dbReference type="RefSeq" id="WP_307271755.1">
    <property type="nucleotide sequence ID" value="NZ_JAUSVX010000003.1"/>
</dbReference>
<accession>A0ABU0J739</accession>
<dbReference type="Gene3D" id="1.10.3330.10">
    <property type="entry name" value="Oxo-4-hydroxy-4-carboxy-5-ureidoimidazoline decarboxylase"/>
    <property type="match status" value="1"/>
</dbReference>
<dbReference type="PANTHER" id="PTHR43466:SF1">
    <property type="entry name" value="2-OXO-4-HYDROXY-4-CARBOXY-5-UREIDOIMIDAZOLINE DECARBOXYLASE-RELATED"/>
    <property type="match status" value="1"/>
</dbReference>
<dbReference type="Proteomes" id="UP001242480">
    <property type="component" value="Unassembled WGS sequence"/>
</dbReference>
<proteinExistence type="predicted"/>
<dbReference type="EMBL" id="JAUSVX010000003">
    <property type="protein sequence ID" value="MDQ0469273.1"/>
    <property type="molecule type" value="Genomic_DNA"/>
</dbReference>
<organism evidence="8 9">
    <name type="scientific">Labrys wisconsinensis</name>
    <dbReference type="NCBI Taxonomy" id="425677"/>
    <lineage>
        <taxon>Bacteria</taxon>
        <taxon>Pseudomonadati</taxon>
        <taxon>Pseudomonadota</taxon>
        <taxon>Alphaproteobacteria</taxon>
        <taxon>Hyphomicrobiales</taxon>
        <taxon>Xanthobacteraceae</taxon>
        <taxon>Labrys</taxon>
    </lineage>
</organism>
<dbReference type="PANTHER" id="PTHR43466">
    <property type="entry name" value="2-OXO-4-HYDROXY-4-CARBOXY-5-UREIDOIMIDAZOLINE DECARBOXYLASE-RELATED"/>
    <property type="match status" value="1"/>
</dbReference>
<evidence type="ECO:0000256" key="4">
    <source>
        <dbReference type="ARBA" id="ARBA00022631"/>
    </source>
</evidence>
<dbReference type="InterPro" id="IPR017580">
    <property type="entry name" value="OHCU_decarboxylase-1"/>
</dbReference>
<evidence type="ECO:0000259" key="7">
    <source>
        <dbReference type="Pfam" id="PF09349"/>
    </source>
</evidence>
<feature type="domain" description="Oxo-4-hydroxy-4-carboxy-5-ureidoimidazoline decarboxylase" evidence="7">
    <location>
        <begin position="7"/>
        <end position="163"/>
    </location>
</feature>
<protein>
    <recommendedName>
        <fullName evidence="3">2-oxo-4-hydroxy-4-carboxy-5-ureidoimidazoline decarboxylase</fullName>
        <ecNumber evidence="3">4.1.1.97</ecNumber>
    </recommendedName>
</protein>
<evidence type="ECO:0000256" key="1">
    <source>
        <dbReference type="ARBA" id="ARBA00001163"/>
    </source>
</evidence>
<sequence>MTLDDVNALSAPAFLAAFGDIAEHSPWVAERAGRARPYAGREAMVDAFQAVVAGAARAEQEALIRAHPDLAGKAALAGTVAAASRREQAGAGLDTLTPEEFARFQDLNTRYVARFGFPFILAVKGATKHRILEAFEQRIGGAREEEFWTALAQVMRIVRFRLEDKVEAPDGGMSR</sequence>
<dbReference type="EC" id="4.1.1.97" evidence="3"/>
<keyword evidence="6 8" id="KW-0456">Lyase</keyword>